<dbReference type="EMBL" id="JBITGY010000009">
    <property type="protein sequence ID" value="MFI6502185.1"/>
    <property type="molecule type" value="Genomic_DNA"/>
</dbReference>
<keyword evidence="3" id="KW-1185">Reference proteome</keyword>
<dbReference type="InterPro" id="IPR014710">
    <property type="entry name" value="RmlC-like_jellyroll"/>
</dbReference>
<accession>A0ABW7Z1Y3</accession>
<dbReference type="PANTHER" id="PTHR21047">
    <property type="entry name" value="DTDP-6-DEOXY-D-GLUCOSE-3,5 EPIMERASE"/>
    <property type="match status" value="1"/>
</dbReference>
<organism evidence="2 3">
    <name type="scientific">Nonomuraea typhae</name>
    <dbReference type="NCBI Taxonomy" id="2603600"/>
    <lineage>
        <taxon>Bacteria</taxon>
        <taxon>Bacillati</taxon>
        <taxon>Actinomycetota</taxon>
        <taxon>Actinomycetes</taxon>
        <taxon>Streptosporangiales</taxon>
        <taxon>Streptosporangiaceae</taxon>
        <taxon>Nonomuraea</taxon>
    </lineage>
</organism>
<dbReference type="Pfam" id="PF00908">
    <property type="entry name" value="dTDP_sugar_isom"/>
    <property type="match status" value="1"/>
</dbReference>
<comment type="similarity">
    <text evidence="1">Belongs to the dTDP-4-dehydrorhamnose 3,5-epimerase family.</text>
</comment>
<name>A0ABW7Z1Y3_9ACTN</name>
<evidence type="ECO:0000313" key="2">
    <source>
        <dbReference type="EMBL" id="MFI6502185.1"/>
    </source>
</evidence>
<dbReference type="Gene3D" id="2.60.120.10">
    <property type="entry name" value="Jelly Rolls"/>
    <property type="match status" value="1"/>
</dbReference>
<dbReference type="RefSeq" id="WP_397087265.1">
    <property type="nucleotide sequence ID" value="NZ_JBITGY010000009.1"/>
</dbReference>
<dbReference type="InterPro" id="IPR011051">
    <property type="entry name" value="RmlC_Cupin_sf"/>
</dbReference>
<dbReference type="InterPro" id="IPR000888">
    <property type="entry name" value="RmlC-like"/>
</dbReference>
<dbReference type="PANTHER" id="PTHR21047:SF2">
    <property type="entry name" value="THYMIDINE DIPHOSPHO-4-KETO-RHAMNOSE 3,5-EPIMERASE"/>
    <property type="match status" value="1"/>
</dbReference>
<gene>
    <name evidence="2" type="ORF">ACIBG2_32745</name>
</gene>
<dbReference type="CDD" id="cd00438">
    <property type="entry name" value="cupin_RmlC"/>
    <property type="match status" value="1"/>
</dbReference>
<evidence type="ECO:0000256" key="1">
    <source>
        <dbReference type="ARBA" id="ARBA00010154"/>
    </source>
</evidence>
<proteinExistence type="inferred from homology"/>
<comment type="caution">
    <text evidence="2">The sequence shown here is derived from an EMBL/GenBank/DDBJ whole genome shotgun (WGS) entry which is preliminary data.</text>
</comment>
<dbReference type="SUPFAM" id="SSF51182">
    <property type="entry name" value="RmlC-like cupins"/>
    <property type="match status" value="1"/>
</dbReference>
<evidence type="ECO:0000313" key="3">
    <source>
        <dbReference type="Proteomes" id="UP001612741"/>
    </source>
</evidence>
<reference evidence="2 3" key="1">
    <citation type="submission" date="2024-10" db="EMBL/GenBank/DDBJ databases">
        <title>The Natural Products Discovery Center: Release of the First 8490 Sequenced Strains for Exploring Actinobacteria Biosynthetic Diversity.</title>
        <authorList>
            <person name="Kalkreuter E."/>
            <person name="Kautsar S.A."/>
            <person name="Yang D."/>
            <person name="Bader C.D."/>
            <person name="Teijaro C.N."/>
            <person name="Fluegel L."/>
            <person name="Davis C.M."/>
            <person name="Simpson J.R."/>
            <person name="Lauterbach L."/>
            <person name="Steele A.D."/>
            <person name="Gui C."/>
            <person name="Meng S."/>
            <person name="Li G."/>
            <person name="Viehrig K."/>
            <person name="Ye F."/>
            <person name="Su P."/>
            <person name="Kiefer A.F."/>
            <person name="Nichols A."/>
            <person name="Cepeda A.J."/>
            <person name="Yan W."/>
            <person name="Fan B."/>
            <person name="Jiang Y."/>
            <person name="Adhikari A."/>
            <person name="Zheng C.-J."/>
            <person name="Schuster L."/>
            <person name="Cowan T.M."/>
            <person name="Smanski M.J."/>
            <person name="Chevrette M.G."/>
            <person name="De Carvalho L.P.S."/>
            <person name="Shen B."/>
        </authorList>
    </citation>
    <scope>NUCLEOTIDE SEQUENCE [LARGE SCALE GENOMIC DNA]</scope>
    <source>
        <strain evidence="2 3">NPDC050545</strain>
    </source>
</reference>
<sequence length="188" mass="20282">MSIDGAWEFTPRVHADSRGAFLEAYRAADLPRPFELLQVNCSISQAGVLRGVHFADVPPGQAKYVMCVSGAILDVVVDLREGSPGFGRWEAVQLDSDERRAVLVAEGLGHAFLALSEQATVVYLCSQGYNPGHEHGVHPLDPDLDIRWPVDEPTLSDKDAAAPTLKAALEAGLLPSYAACQEFYAGLH</sequence>
<dbReference type="Proteomes" id="UP001612741">
    <property type="component" value="Unassembled WGS sequence"/>
</dbReference>
<protein>
    <submittedName>
        <fullName evidence="2">dTDP-4-dehydrorhamnose 3,5-epimerase family protein</fullName>
    </submittedName>
</protein>